<proteinExistence type="predicted"/>
<feature type="transmembrane region" description="Helical" evidence="1">
    <location>
        <begin position="93"/>
        <end position="116"/>
    </location>
</feature>
<keyword evidence="3" id="KW-1185">Reference proteome</keyword>
<keyword evidence="1" id="KW-1133">Transmembrane helix</keyword>
<dbReference type="STRING" id="455432.AWN90_21490"/>
<evidence type="ECO:0000313" key="2">
    <source>
        <dbReference type="EMBL" id="KZM75129.1"/>
    </source>
</evidence>
<protein>
    <submittedName>
        <fullName evidence="2">DoxX family protein</fullName>
    </submittedName>
</protein>
<feature type="transmembrane region" description="Helical" evidence="1">
    <location>
        <begin position="207"/>
        <end position="224"/>
    </location>
</feature>
<name>A0A161WDV7_9NOCA</name>
<evidence type="ECO:0000313" key="3">
    <source>
        <dbReference type="Proteomes" id="UP000076512"/>
    </source>
</evidence>
<accession>A0A161WDV7</accession>
<gene>
    <name evidence="2" type="ORF">AWN90_21490</name>
</gene>
<feature type="transmembrane region" description="Helical" evidence="1">
    <location>
        <begin position="23"/>
        <end position="51"/>
    </location>
</feature>
<organism evidence="2 3">
    <name type="scientific">Nocardia terpenica</name>
    <dbReference type="NCBI Taxonomy" id="455432"/>
    <lineage>
        <taxon>Bacteria</taxon>
        <taxon>Bacillati</taxon>
        <taxon>Actinomycetota</taxon>
        <taxon>Actinomycetes</taxon>
        <taxon>Mycobacteriales</taxon>
        <taxon>Nocardiaceae</taxon>
        <taxon>Nocardia</taxon>
    </lineage>
</organism>
<evidence type="ECO:0000256" key="1">
    <source>
        <dbReference type="SAM" id="Phobius"/>
    </source>
</evidence>
<dbReference type="EMBL" id="LWGR01000004">
    <property type="protein sequence ID" value="KZM75129.1"/>
    <property type="molecule type" value="Genomic_DNA"/>
</dbReference>
<feature type="transmembrane region" description="Helical" evidence="1">
    <location>
        <begin position="128"/>
        <end position="147"/>
    </location>
</feature>
<reference evidence="2 3" key="1">
    <citation type="submission" date="2016-04" db="EMBL/GenBank/DDBJ databases">
        <authorList>
            <person name="Evans L.H."/>
            <person name="Alamgir A."/>
            <person name="Owens N."/>
            <person name="Weber N.D."/>
            <person name="Virtaneva K."/>
            <person name="Barbian K."/>
            <person name="Babar A."/>
            <person name="Rosenke K."/>
        </authorList>
    </citation>
    <scope>NUCLEOTIDE SEQUENCE [LARGE SCALE GENOMIC DNA]</scope>
    <source>
        <strain evidence="2 3">IFM 0406</strain>
    </source>
</reference>
<dbReference type="AlphaFoldDB" id="A0A161WDV7"/>
<keyword evidence="1" id="KW-0472">Membrane</keyword>
<keyword evidence="1" id="KW-0812">Transmembrane</keyword>
<dbReference type="Proteomes" id="UP000076512">
    <property type="component" value="Unassembled WGS sequence"/>
</dbReference>
<comment type="caution">
    <text evidence="2">The sequence shown here is derived from an EMBL/GenBank/DDBJ whole genome shotgun (WGS) entry which is preliminary data.</text>
</comment>
<sequence>MDSQQEQPDTGPDRSGWNALTRIVFRFCFIYFGLVCLTDSQITGAFLGWVAERLPEDVLRLQDRLLAPVLKWVGHTVFGVEAVQSGSGSGDQAVTWVLVFSLLVVAVIATIGWTLLARRRTDHRRLAGWFLLFIRLCVGGQMLFYGLGKVIPIQMPEPLLATLLQPYGNMTPMSVLWNQVGSSPSYEILLGTAEALAGMMLFIPRTAILGAVLALIDMAMVFVLDMNFDVPVRIGSGHLMLMSLVLLAPEAKRLIEVLVFNRPSEPSTAPYPFHTRQSRRIAALVQIAIGLWMGAGQIHADWGYWQQYGPNRPKPPLYGIWMVQDFTRDGQLAPPLLTDENRWQRVVFDTPGIMQYQRMDGTLVPAQLEVDTRSHHLTLQTATAPVQMHPMAPQRQPESVGAFTFQQPAPDRLRLDGEFNGHQVTVTLHRFDENSFPQRSRGFHWIQEYGSF</sequence>